<accession>A0A5N6Z051</accession>
<proteinExistence type="predicted"/>
<keyword evidence="2" id="KW-1185">Reference proteome</keyword>
<gene>
    <name evidence="1" type="ORF">BDV28DRAFT_137957</name>
</gene>
<dbReference type="EMBL" id="ML739190">
    <property type="protein sequence ID" value="KAE8351055.1"/>
    <property type="molecule type" value="Genomic_DNA"/>
</dbReference>
<evidence type="ECO:0000313" key="2">
    <source>
        <dbReference type="Proteomes" id="UP000327118"/>
    </source>
</evidence>
<dbReference type="Proteomes" id="UP000327118">
    <property type="component" value="Unassembled WGS sequence"/>
</dbReference>
<sequence length="89" mass="10376">MLSFTQSRHMFMSQMTCLSFGHSLQFPLFLTTSHTVSTNLVVIHHSNHTKMSITQSYLLSYHNHRIPLLLPFLPLNRLCSQIIFRMVNT</sequence>
<organism evidence="1 2">
    <name type="scientific">Aspergillus coremiiformis</name>
    <dbReference type="NCBI Taxonomy" id="138285"/>
    <lineage>
        <taxon>Eukaryota</taxon>
        <taxon>Fungi</taxon>
        <taxon>Dikarya</taxon>
        <taxon>Ascomycota</taxon>
        <taxon>Pezizomycotina</taxon>
        <taxon>Eurotiomycetes</taxon>
        <taxon>Eurotiomycetidae</taxon>
        <taxon>Eurotiales</taxon>
        <taxon>Aspergillaceae</taxon>
        <taxon>Aspergillus</taxon>
        <taxon>Aspergillus subgen. Circumdati</taxon>
    </lineage>
</organism>
<reference evidence="2" key="1">
    <citation type="submission" date="2019-04" db="EMBL/GenBank/DDBJ databases">
        <title>Friends and foes A comparative genomics studyof 23 Aspergillus species from section Flavi.</title>
        <authorList>
            <consortium name="DOE Joint Genome Institute"/>
            <person name="Kjaerbolling I."/>
            <person name="Vesth T."/>
            <person name="Frisvad J.C."/>
            <person name="Nybo J.L."/>
            <person name="Theobald S."/>
            <person name="Kildgaard S."/>
            <person name="Isbrandt T."/>
            <person name="Kuo A."/>
            <person name="Sato A."/>
            <person name="Lyhne E.K."/>
            <person name="Kogle M.E."/>
            <person name="Wiebenga A."/>
            <person name="Kun R.S."/>
            <person name="Lubbers R.J."/>
            <person name="Makela M.R."/>
            <person name="Barry K."/>
            <person name="Chovatia M."/>
            <person name="Clum A."/>
            <person name="Daum C."/>
            <person name="Haridas S."/>
            <person name="He G."/>
            <person name="LaButti K."/>
            <person name="Lipzen A."/>
            <person name="Mondo S."/>
            <person name="Riley R."/>
            <person name="Salamov A."/>
            <person name="Simmons B.A."/>
            <person name="Magnuson J.K."/>
            <person name="Henrissat B."/>
            <person name="Mortensen U.H."/>
            <person name="Larsen T.O."/>
            <person name="Devries R.P."/>
            <person name="Grigoriev I.V."/>
            <person name="Machida M."/>
            <person name="Baker S.E."/>
            <person name="Andersen M.R."/>
        </authorList>
    </citation>
    <scope>NUCLEOTIDE SEQUENCE [LARGE SCALE GENOMIC DNA]</scope>
    <source>
        <strain evidence="2">CBS 553.77</strain>
    </source>
</reference>
<evidence type="ECO:0000313" key="1">
    <source>
        <dbReference type="EMBL" id="KAE8351055.1"/>
    </source>
</evidence>
<name>A0A5N6Z051_9EURO</name>
<protein>
    <submittedName>
        <fullName evidence="1">Uncharacterized protein</fullName>
    </submittedName>
</protein>
<dbReference type="AlphaFoldDB" id="A0A5N6Z051"/>